<comment type="catalytic activity">
    <reaction evidence="1">
        <text>S-(5-deoxy-D-ribos-5-yl)-L-homocysteine = (S)-4,5-dihydroxypentane-2,3-dione + L-homocysteine</text>
        <dbReference type="Rhea" id="RHEA:17753"/>
        <dbReference type="ChEBI" id="CHEBI:29484"/>
        <dbReference type="ChEBI" id="CHEBI:58195"/>
        <dbReference type="ChEBI" id="CHEBI:58199"/>
        <dbReference type="EC" id="4.4.1.21"/>
    </reaction>
</comment>
<keyword evidence="8" id="KW-0479">Metal-binding</keyword>
<evidence type="ECO:0000313" key="15">
    <source>
        <dbReference type="EMBL" id="CRL33220.1"/>
    </source>
</evidence>
<evidence type="ECO:0000256" key="11">
    <source>
        <dbReference type="ARBA" id="ARBA00023239"/>
    </source>
</evidence>
<dbReference type="Pfam" id="PF02664">
    <property type="entry name" value="LuxS"/>
    <property type="match status" value="1"/>
</dbReference>
<evidence type="ECO:0000256" key="7">
    <source>
        <dbReference type="ARBA" id="ARBA00022654"/>
    </source>
</evidence>
<reference evidence="16 18" key="3">
    <citation type="journal article" date="2019" name="Nat. Med.">
        <title>A library of human gut bacterial isolates paired with longitudinal multiomics data enables mechanistic microbiome research.</title>
        <authorList>
            <person name="Poyet M."/>
            <person name="Groussin M."/>
            <person name="Gibbons S.M."/>
            <person name="Avila-Pacheco J."/>
            <person name="Jiang X."/>
            <person name="Kearney S.M."/>
            <person name="Perrotta A.R."/>
            <person name="Berdy B."/>
            <person name="Zhao S."/>
            <person name="Lieberman T.D."/>
            <person name="Swanson P.K."/>
            <person name="Smith M."/>
            <person name="Roesemann S."/>
            <person name="Alexander J.E."/>
            <person name="Rich S.A."/>
            <person name="Livny J."/>
            <person name="Vlamakis H."/>
            <person name="Clish C."/>
            <person name="Bullock K."/>
            <person name="Deik A."/>
            <person name="Scott J."/>
            <person name="Pierce K.A."/>
            <person name="Xavier R.J."/>
            <person name="Alm E.J."/>
        </authorList>
    </citation>
    <scope>NUCLEOTIDE SEQUENCE [LARGE SCALE GENOMIC DNA]</scope>
    <source>
        <strain evidence="16 18">BIOML-A1</strain>
    </source>
</reference>
<comment type="function">
    <text evidence="12">Involved in the synthesis of autoinducer 2 (AI-2) which is secreted by bacteria and is used to communicate both the cell density and the metabolic potential of the environment. The regulation of gene expression in response to changes in cell density is called quorum sensing. Catalyzes the transformation of S-ribosylhomocysteine (RHC) to homocysteine (HC) and 4,5-dihydroxy-2,3-pentadione (DPD).</text>
</comment>
<dbReference type="Gene3D" id="3.30.1360.80">
    <property type="entry name" value="S-ribosylhomocysteinase (LuxS)"/>
    <property type="match status" value="1"/>
</dbReference>
<evidence type="ECO:0000256" key="4">
    <source>
        <dbReference type="ARBA" id="ARBA00011738"/>
    </source>
</evidence>
<dbReference type="GO" id="GO:0009372">
    <property type="term" value="P:quorum sensing"/>
    <property type="evidence" value="ECO:0007669"/>
    <property type="project" value="UniProtKB-KW"/>
</dbReference>
<protein>
    <recommendedName>
        <fullName evidence="6">S-ribosylhomocysteine lyase</fullName>
        <ecNumber evidence="5">4.4.1.21</ecNumber>
    </recommendedName>
    <alternativeName>
        <fullName evidence="13">AI-2 synthesis protein</fullName>
    </alternativeName>
    <alternativeName>
        <fullName evidence="14">Autoinducer-2 production protein LuxS</fullName>
    </alternativeName>
</protein>
<comment type="subunit">
    <text evidence="4">Homodimer.</text>
</comment>
<dbReference type="InterPro" id="IPR003815">
    <property type="entry name" value="S-ribosylhomocysteinase"/>
</dbReference>
<keyword evidence="17" id="KW-1185">Reference proteome</keyword>
<dbReference type="STRING" id="301302.ERS852420_01414"/>
<evidence type="ECO:0000256" key="12">
    <source>
        <dbReference type="ARBA" id="ARBA00024654"/>
    </source>
</evidence>
<dbReference type="RefSeq" id="WP_055066941.1">
    <property type="nucleotide sequence ID" value="NZ_CP173697.1"/>
</dbReference>
<evidence type="ECO:0000256" key="6">
    <source>
        <dbReference type="ARBA" id="ARBA00015130"/>
    </source>
</evidence>
<dbReference type="PRINTS" id="PR01487">
    <property type="entry name" value="LUXSPROTEIN"/>
</dbReference>
<reference evidence="17" key="1">
    <citation type="submission" date="2015-05" db="EMBL/GenBank/DDBJ databases">
        <authorList>
            <consortium name="Pathogen Informatics"/>
        </authorList>
    </citation>
    <scope>NUCLEOTIDE SEQUENCE [LARGE SCALE GENOMIC DNA]</scope>
    <source>
        <strain evidence="17">M72</strain>
    </source>
</reference>
<evidence type="ECO:0000256" key="8">
    <source>
        <dbReference type="ARBA" id="ARBA00022723"/>
    </source>
</evidence>
<evidence type="ECO:0000256" key="1">
    <source>
        <dbReference type="ARBA" id="ARBA00000297"/>
    </source>
</evidence>
<dbReference type="EMBL" id="CVRR01000005">
    <property type="protein sequence ID" value="CRL33220.1"/>
    <property type="molecule type" value="Genomic_DNA"/>
</dbReference>
<dbReference type="EMBL" id="WNAL01000002">
    <property type="protein sequence ID" value="MTR80415.1"/>
    <property type="molecule type" value="Genomic_DNA"/>
</dbReference>
<keyword evidence="10" id="KW-0408">Iron</keyword>
<dbReference type="GO" id="GO:0043768">
    <property type="term" value="F:S-ribosylhomocysteine lyase activity"/>
    <property type="evidence" value="ECO:0007669"/>
    <property type="project" value="UniProtKB-EC"/>
</dbReference>
<dbReference type="Proteomes" id="UP000446657">
    <property type="component" value="Unassembled WGS sequence"/>
</dbReference>
<dbReference type="NCBIfam" id="NF002604">
    <property type="entry name" value="PRK02260.1-4"/>
    <property type="match status" value="1"/>
</dbReference>
<dbReference type="OrthoDB" id="9788129at2"/>
<dbReference type="PANTHER" id="PTHR35799:SF1">
    <property type="entry name" value="S-RIBOSYLHOMOCYSTEINE LYASE"/>
    <property type="match status" value="1"/>
</dbReference>
<keyword evidence="7" id="KW-0673">Quorum sensing</keyword>
<dbReference type="Proteomes" id="UP000049979">
    <property type="component" value="Unassembled WGS sequence"/>
</dbReference>
<keyword evidence="11 15" id="KW-0456">Lyase</keyword>
<comment type="cofactor">
    <cofactor evidence="2">
        <name>Fe cation</name>
        <dbReference type="ChEBI" id="CHEBI:24875"/>
    </cofactor>
</comment>
<evidence type="ECO:0000256" key="5">
    <source>
        <dbReference type="ARBA" id="ARBA00012240"/>
    </source>
</evidence>
<sequence>MNRIKSFTINHNLLMPGFYISREDGDVITYDLRTRKPNAGDYMDNATMHSLEHMFATYIRNSEMGNEVVYFGPMGCQTGFYLLVRNSRSPKEVFAMTKEVLRQIYDHKGEVFGKSAIECGHYENLSLAAAKAEAATYLAVLEEQTNMDFTYPE</sequence>
<proteinExistence type="inferred from homology"/>
<evidence type="ECO:0000313" key="16">
    <source>
        <dbReference type="EMBL" id="MTR80415.1"/>
    </source>
</evidence>
<dbReference type="GO" id="GO:0005506">
    <property type="term" value="F:iron ion binding"/>
    <property type="evidence" value="ECO:0007669"/>
    <property type="project" value="InterPro"/>
</dbReference>
<keyword evidence="9" id="KW-0071">Autoinducer synthesis</keyword>
<evidence type="ECO:0000256" key="9">
    <source>
        <dbReference type="ARBA" id="ARBA00022929"/>
    </source>
</evidence>
<organism evidence="15 17">
    <name type="scientific">Roseburia faecis</name>
    <dbReference type="NCBI Taxonomy" id="301302"/>
    <lineage>
        <taxon>Bacteria</taxon>
        <taxon>Bacillati</taxon>
        <taxon>Bacillota</taxon>
        <taxon>Clostridia</taxon>
        <taxon>Lachnospirales</taxon>
        <taxon>Lachnospiraceae</taxon>
        <taxon>Roseburia</taxon>
    </lineage>
</organism>
<dbReference type="InterPro" id="IPR011249">
    <property type="entry name" value="Metalloenz_LuxS/M16"/>
</dbReference>
<dbReference type="AlphaFoldDB" id="A0A0M6WBL5"/>
<comment type="similarity">
    <text evidence="3">Belongs to the LuxS family.</text>
</comment>
<name>A0A0M6WBL5_9FIRM</name>
<accession>A0A0M6WBL5</accession>
<gene>
    <name evidence="16" type="ORF">GMD30_01570</name>
    <name evidence="15" type="ORF">M72_01531</name>
</gene>
<evidence type="ECO:0000256" key="3">
    <source>
        <dbReference type="ARBA" id="ARBA00007311"/>
    </source>
</evidence>
<dbReference type="SUPFAM" id="SSF63411">
    <property type="entry name" value="LuxS/MPP-like metallohydrolase"/>
    <property type="match status" value="1"/>
</dbReference>
<evidence type="ECO:0000256" key="14">
    <source>
        <dbReference type="ARBA" id="ARBA00031777"/>
    </source>
</evidence>
<evidence type="ECO:0000313" key="17">
    <source>
        <dbReference type="Proteomes" id="UP000049979"/>
    </source>
</evidence>
<evidence type="ECO:0000313" key="18">
    <source>
        <dbReference type="Proteomes" id="UP000446657"/>
    </source>
</evidence>
<dbReference type="EC" id="4.4.1.21" evidence="5"/>
<dbReference type="PANTHER" id="PTHR35799">
    <property type="entry name" value="S-RIBOSYLHOMOCYSTEINE LYASE"/>
    <property type="match status" value="1"/>
</dbReference>
<evidence type="ECO:0000256" key="2">
    <source>
        <dbReference type="ARBA" id="ARBA00001962"/>
    </source>
</evidence>
<evidence type="ECO:0000256" key="13">
    <source>
        <dbReference type="ARBA" id="ARBA00030600"/>
    </source>
</evidence>
<evidence type="ECO:0000256" key="10">
    <source>
        <dbReference type="ARBA" id="ARBA00023004"/>
    </source>
</evidence>
<dbReference type="InterPro" id="IPR037005">
    <property type="entry name" value="LuxS_sf"/>
</dbReference>
<reference evidence="15" key="2">
    <citation type="submission" date="2015-05" db="EMBL/GenBank/DDBJ databases">
        <authorList>
            <person name="Wang D.B."/>
            <person name="Wang M."/>
        </authorList>
    </citation>
    <scope>NUCLEOTIDE SEQUENCE [LARGE SCALE GENOMIC DNA]</scope>
    <source>
        <strain evidence="15">M72</strain>
    </source>
</reference>